<evidence type="ECO:0000313" key="2">
    <source>
        <dbReference type="EMBL" id="KAF6201413.1"/>
    </source>
</evidence>
<feature type="compositionally biased region" description="Low complexity" evidence="1">
    <location>
        <begin position="71"/>
        <end position="86"/>
    </location>
</feature>
<dbReference type="AlphaFoldDB" id="A0A8S9WXJ3"/>
<dbReference type="EMBL" id="WIXP02000013">
    <property type="protein sequence ID" value="KAF6201413.1"/>
    <property type="molecule type" value="Genomic_DNA"/>
</dbReference>
<accession>A0A8S9WXJ3</accession>
<reference evidence="2" key="1">
    <citation type="journal article" date="2021" name="Mol. Ecol. Resour.">
        <title>Apolygus lucorum genome provides insights into omnivorousness and mesophyll feeding.</title>
        <authorList>
            <person name="Liu Y."/>
            <person name="Liu H."/>
            <person name="Wang H."/>
            <person name="Huang T."/>
            <person name="Liu B."/>
            <person name="Yang B."/>
            <person name="Yin L."/>
            <person name="Li B."/>
            <person name="Zhang Y."/>
            <person name="Zhang S."/>
            <person name="Jiang F."/>
            <person name="Zhang X."/>
            <person name="Ren Y."/>
            <person name="Wang B."/>
            <person name="Wang S."/>
            <person name="Lu Y."/>
            <person name="Wu K."/>
            <person name="Fan W."/>
            <person name="Wang G."/>
        </authorList>
    </citation>
    <scope>NUCLEOTIDE SEQUENCE</scope>
    <source>
        <strain evidence="2">12Hb</strain>
    </source>
</reference>
<name>A0A8S9WXJ3_APOLU</name>
<evidence type="ECO:0000313" key="3">
    <source>
        <dbReference type="Proteomes" id="UP000466442"/>
    </source>
</evidence>
<feature type="region of interest" description="Disordered" evidence="1">
    <location>
        <begin position="59"/>
        <end position="86"/>
    </location>
</feature>
<gene>
    <name evidence="2" type="ORF">GE061_005861</name>
</gene>
<evidence type="ECO:0000256" key="1">
    <source>
        <dbReference type="SAM" id="MobiDB-lite"/>
    </source>
</evidence>
<organism evidence="2 3">
    <name type="scientific">Apolygus lucorum</name>
    <name type="common">Small green plant bug</name>
    <name type="synonym">Lygocoris lucorum</name>
    <dbReference type="NCBI Taxonomy" id="248454"/>
    <lineage>
        <taxon>Eukaryota</taxon>
        <taxon>Metazoa</taxon>
        <taxon>Ecdysozoa</taxon>
        <taxon>Arthropoda</taxon>
        <taxon>Hexapoda</taxon>
        <taxon>Insecta</taxon>
        <taxon>Pterygota</taxon>
        <taxon>Neoptera</taxon>
        <taxon>Paraneoptera</taxon>
        <taxon>Hemiptera</taxon>
        <taxon>Heteroptera</taxon>
        <taxon>Panheteroptera</taxon>
        <taxon>Cimicomorpha</taxon>
        <taxon>Miridae</taxon>
        <taxon>Mirini</taxon>
        <taxon>Apolygus</taxon>
    </lineage>
</organism>
<protein>
    <submittedName>
        <fullName evidence="2">Uncharacterized protein</fullName>
    </submittedName>
</protein>
<sequence length="142" mass="15827">MYRISSNKELHSTPCEWFLPTLQQWRLDWDSNYAQFPIYFSYAVKLQFLCQFAVHPVSGSGQAENPHRESQSSSAPPSQSLSPGSQCSGAHFRLTTTANFVILPLIKNAAVALRPGVRLACKVFCGYSWEFVGPSALKLHCS</sequence>
<proteinExistence type="predicted"/>
<comment type="caution">
    <text evidence="2">The sequence shown here is derived from an EMBL/GenBank/DDBJ whole genome shotgun (WGS) entry which is preliminary data.</text>
</comment>
<keyword evidence="3" id="KW-1185">Reference proteome</keyword>
<dbReference type="Proteomes" id="UP000466442">
    <property type="component" value="Unassembled WGS sequence"/>
</dbReference>